<evidence type="ECO:0000313" key="4">
    <source>
        <dbReference type="EMBL" id="RXW15983.1"/>
    </source>
</evidence>
<dbReference type="GO" id="GO:0005525">
    <property type="term" value="F:GTP binding"/>
    <property type="evidence" value="ECO:0007669"/>
    <property type="project" value="InterPro"/>
</dbReference>
<feature type="compositionally biased region" description="Basic and acidic residues" evidence="2">
    <location>
        <begin position="316"/>
        <end position="328"/>
    </location>
</feature>
<feature type="coiled-coil region" evidence="1">
    <location>
        <begin position="435"/>
        <end position="579"/>
    </location>
</feature>
<evidence type="ECO:0000256" key="2">
    <source>
        <dbReference type="SAM" id="MobiDB-lite"/>
    </source>
</evidence>
<keyword evidence="1" id="KW-0175">Coiled coil</keyword>
<evidence type="ECO:0000313" key="5">
    <source>
        <dbReference type="Proteomes" id="UP000290288"/>
    </source>
</evidence>
<comment type="caution">
    <text evidence="4">The sequence shown here is derived from an EMBL/GenBank/DDBJ whole genome shotgun (WGS) entry which is preliminary data.</text>
</comment>
<dbReference type="AlphaFoldDB" id="A0A4Q2D8U6"/>
<feature type="region of interest" description="Disordered" evidence="2">
    <location>
        <begin position="644"/>
        <end position="681"/>
    </location>
</feature>
<protein>
    <recommendedName>
        <fullName evidence="3">G domain-containing protein</fullName>
    </recommendedName>
</protein>
<dbReference type="STRING" id="2316362.A0A4Q2D8U6"/>
<dbReference type="OrthoDB" id="391988at2759"/>
<feature type="compositionally biased region" description="Basic and acidic residues" evidence="2">
    <location>
        <begin position="649"/>
        <end position="658"/>
    </location>
</feature>
<dbReference type="Pfam" id="PF01926">
    <property type="entry name" value="MMR_HSR1"/>
    <property type="match status" value="1"/>
</dbReference>
<evidence type="ECO:0000259" key="3">
    <source>
        <dbReference type="Pfam" id="PF01926"/>
    </source>
</evidence>
<evidence type="ECO:0000256" key="1">
    <source>
        <dbReference type="SAM" id="Coils"/>
    </source>
</evidence>
<dbReference type="Proteomes" id="UP000290288">
    <property type="component" value="Unassembled WGS sequence"/>
</dbReference>
<gene>
    <name evidence="4" type="ORF">EST38_g9870</name>
</gene>
<keyword evidence="5" id="KW-1185">Reference proteome</keyword>
<feature type="domain" description="G" evidence="3">
    <location>
        <begin position="7"/>
        <end position="81"/>
    </location>
</feature>
<accession>A0A4Q2D8U6</accession>
<feature type="compositionally biased region" description="Basic and acidic residues" evidence="2">
    <location>
        <begin position="666"/>
        <end position="681"/>
    </location>
</feature>
<dbReference type="InterPro" id="IPR027417">
    <property type="entry name" value="P-loop_NTPase"/>
</dbReference>
<dbReference type="CDD" id="cd00882">
    <property type="entry name" value="Ras_like_GTPase"/>
    <property type="match status" value="1"/>
</dbReference>
<reference evidence="4 5" key="1">
    <citation type="submission" date="2019-01" db="EMBL/GenBank/DDBJ databases">
        <title>Draft genome sequence of Psathyrella aberdarensis IHI B618.</title>
        <authorList>
            <person name="Buettner E."/>
            <person name="Kellner H."/>
        </authorList>
    </citation>
    <scope>NUCLEOTIDE SEQUENCE [LARGE SCALE GENOMIC DNA]</scope>
    <source>
        <strain evidence="4 5">IHI B618</strain>
    </source>
</reference>
<dbReference type="SUPFAM" id="SSF52540">
    <property type="entry name" value="P-loop containing nucleoside triphosphate hydrolases"/>
    <property type="match status" value="1"/>
</dbReference>
<proteinExistence type="predicted"/>
<sequence length="693" mass="77787">MENPKKTIAIVGDSGVGKSAFINAFFGKEVAQVSSETYMCTRAVEGFNYKRKDGLVLSLVDTPGFNGYVQDSKDVKTDFQILQMMSAFLDAQQDKEKSFSGIVFLRSVSLGPLPQSSKKFMRTFKKLCGDELKNVVVVTTRWDESCDDEQALHGAETAEQSLLESPGFLKDLSDAGVQFLRSGHFGDDVSQPSGAQYQPPITIVEQLLGLQPEGVNNQEHAVEEKPIQEHGVSLEPDDMNSQEQGVEGMAIQGHGVRFEADKVDVQERVVEGGEIREHDAVGFELHVADTHEQVDEGKEMQDSCDTGPVVPVNEPDTPKKTREDLKSATHEDLKRRVDKWEGLLGEFFTQWKASEDRQKSSIADQLVSFKAKQERELKSTHSEMLETQGMLNRQVSAELKQTLEASRKVCDNLSAGWQTLQKDLHAEKAMLLHELDAVKSALAEQTTQVETLKMESGSVYLPGLRSQLEEMKNDRDLAKASKLETELELEKTREELKTQALELGRLRNQVQSQTIKSELSTGRITSLETEVEEGRKILVQLAQESTCLRDQVQAKTTESELYTQQIASLKKELEECQSIKASQLGTLERVGTELEESKKGLEHEARESARLRMELAAEQKSSEEKVQALTRLRRQLQGGTRRLASLKTQLEDGKKKSQELAQKATRLKDQVRAKTSESEFRTKRIASRRLDWR</sequence>
<feature type="region of interest" description="Disordered" evidence="2">
    <location>
        <begin position="298"/>
        <end position="328"/>
    </location>
</feature>
<dbReference type="Gene3D" id="3.40.50.300">
    <property type="entry name" value="P-loop containing nucleotide triphosphate hydrolases"/>
    <property type="match status" value="1"/>
</dbReference>
<organism evidence="4 5">
    <name type="scientific">Candolleomyces aberdarensis</name>
    <dbReference type="NCBI Taxonomy" id="2316362"/>
    <lineage>
        <taxon>Eukaryota</taxon>
        <taxon>Fungi</taxon>
        <taxon>Dikarya</taxon>
        <taxon>Basidiomycota</taxon>
        <taxon>Agaricomycotina</taxon>
        <taxon>Agaricomycetes</taxon>
        <taxon>Agaricomycetidae</taxon>
        <taxon>Agaricales</taxon>
        <taxon>Agaricineae</taxon>
        <taxon>Psathyrellaceae</taxon>
        <taxon>Candolleomyces</taxon>
    </lineage>
</organism>
<dbReference type="EMBL" id="SDEE01000486">
    <property type="protein sequence ID" value="RXW15983.1"/>
    <property type="molecule type" value="Genomic_DNA"/>
</dbReference>
<dbReference type="InterPro" id="IPR006073">
    <property type="entry name" value="GTP-bd"/>
</dbReference>
<name>A0A4Q2D8U6_9AGAR</name>